<feature type="domain" description="Dinitrogenase iron-molybdenum cofactor biosynthesis" evidence="1">
    <location>
        <begin position="18"/>
        <end position="114"/>
    </location>
</feature>
<gene>
    <name evidence="2" type="ordered locus">CKR_2474</name>
</gene>
<dbReference type="AlphaFoldDB" id="B9E4V0"/>
<name>B9E4V0_CLOK1</name>
<dbReference type="PANTHER" id="PTHR33937">
    <property type="entry name" value="IRON-MOLYBDENUM PROTEIN-RELATED-RELATED"/>
    <property type="match status" value="1"/>
</dbReference>
<protein>
    <recommendedName>
        <fullName evidence="1">Dinitrogenase iron-molybdenum cofactor biosynthesis domain-containing protein</fullName>
    </recommendedName>
</protein>
<dbReference type="InterPro" id="IPR036105">
    <property type="entry name" value="DiNase_FeMo-co_biosyn_sf"/>
</dbReference>
<sequence>MIDRRAYVNYKVAVASSDGKFVNEHFRKASQFYIYKVEDGNYEFMELRKVDDIFCCEKEGHYDKILSIVKHLSGCRIVLVSQIGREAAVFLNRNGIEAFDINQSIDEALEKLIKYYSRIDKINKPCN</sequence>
<organism evidence="2 3">
    <name type="scientific">Clostridium kluyveri (strain NBRC 12016)</name>
    <dbReference type="NCBI Taxonomy" id="583346"/>
    <lineage>
        <taxon>Bacteria</taxon>
        <taxon>Bacillati</taxon>
        <taxon>Bacillota</taxon>
        <taxon>Clostridia</taxon>
        <taxon>Eubacteriales</taxon>
        <taxon>Clostridiaceae</taxon>
        <taxon>Clostridium</taxon>
    </lineage>
</organism>
<dbReference type="InterPro" id="IPR051840">
    <property type="entry name" value="NifX/NifY_domain"/>
</dbReference>
<dbReference type="KEGG" id="ckr:CKR_2474"/>
<evidence type="ECO:0000313" key="2">
    <source>
        <dbReference type="EMBL" id="BAH07525.1"/>
    </source>
</evidence>
<dbReference type="PANTHER" id="PTHR33937:SF1">
    <property type="entry name" value="IRON-MOLIBDENUM COFACTOR PROCESSING PROTEIN"/>
    <property type="match status" value="1"/>
</dbReference>
<reference evidence="3" key="1">
    <citation type="submission" date="2005-09" db="EMBL/GenBank/DDBJ databases">
        <title>Complete genome sequence of Clostridium kluyveri and comparative genomics of Clostridia species.</title>
        <authorList>
            <person name="Inui M."/>
            <person name="Nonaka H."/>
            <person name="Shinoda Y."/>
            <person name="Ikenaga Y."/>
            <person name="Abe M."/>
            <person name="Naito K."/>
            <person name="Vertes A.A."/>
            <person name="Yukawa H."/>
        </authorList>
    </citation>
    <scope>NUCLEOTIDE SEQUENCE [LARGE SCALE GENOMIC DNA]</scope>
    <source>
        <strain evidence="3">NBRC 12016</strain>
    </source>
</reference>
<dbReference type="EMBL" id="AP009049">
    <property type="protein sequence ID" value="BAH07525.1"/>
    <property type="molecule type" value="Genomic_DNA"/>
</dbReference>
<dbReference type="CDD" id="cd00562">
    <property type="entry name" value="NifX_NifB"/>
    <property type="match status" value="1"/>
</dbReference>
<dbReference type="HOGENOM" id="CLU_104194_3_2_9"/>
<dbReference type="Gene3D" id="3.30.420.130">
    <property type="entry name" value="Dinitrogenase iron-molybdenum cofactor biosynthesis domain"/>
    <property type="match status" value="1"/>
</dbReference>
<evidence type="ECO:0000259" key="1">
    <source>
        <dbReference type="Pfam" id="PF02579"/>
    </source>
</evidence>
<dbReference type="Pfam" id="PF02579">
    <property type="entry name" value="Nitro_FeMo-Co"/>
    <property type="match status" value="1"/>
</dbReference>
<evidence type="ECO:0000313" key="3">
    <source>
        <dbReference type="Proteomes" id="UP000007969"/>
    </source>
</evidence>
<dbReference type="InterPro" id="IPR003731">
    <property type="entry name" value="Di-Nase_FeMo-co_biosynth"/>
</dbReference>
<dbReference type="SUPFAM" id="SSF53146">
    <property type="entry name" value="Nitrogenase accessory factor-like"/>
    <property type="match status" value="1"/>
</dbReference>
<accession>B9E4V0</accession>
<proteinExistence type="predicted"/>
<dbReference type="Proteomes" id="UP000007969">
    <property type="component" value="Chromosome"/>
</dbReference>